<evidence type="ECO:0000256" key="7">
    <source>
        <dbReference type="ARBA" id="ARBA00023049"/>
    </source>
</evidence>
<dbReference type="PANTHER" id="PTHR33794:SF1">
    <property type="entry name" value="BACILLOLYSIN"/>
    <property type="match status" value="1"/>
</dbReference>
<dbReference type="CDD" id="cd09597">
    <property type="entry name" value="M4_TLP"/>
    <property type="match status" value="1"/>
</dbReference>
<dbReference type="InterPro" id="IPR027268">
    <property type="entry name" value="Peptidase_M4/M1_CTD_sf"/>
</dbReference>
<name>A0ABN2AEM1_9ACTN</name>
<dbReference type="InterPro" id="IPR001570">
    <property type="entry name" value="Peptidase_M4_C_domain"/>
</dbReference>
<comment type="caution">
    <text evidence="13">The sequence shown here is derived from an EMBL/GenBank/DDBJ whole genome shotgun (WGS) entry which is preliminary data.</text>
</comment>
<evidence type="ECO:0000259" key="11">
    <source>
        <dbReference type="Pfam" id="PF04389"/>
    </source>
</evidence>
<feature type="domain" description="FTP" evidence="12">
    <location>
        <begin position="74"/>
        <end position="120"/>
    </location>
</feature>
<dbReference type="SUPFAM" id="SSF49313">
    <property type="entry name" value="Cadherin-like"/>
    <property type="match status" value="1"/>
</dbReference>
<feature type="domain" description="Peptidase M28" evidence="11">
    <location>
        <begin position="703"/>
        <end position="908"/>
    </location>
</feature>
<dbReference type="InterPro" id="IPR013783">
    <property type="entry name" value="Ig-like_fold"/>
</dbReference>
<comment type="similarity">
    <text evidence="1">Belongs to the peptidase M28 family. M28A subfamily.</text>
</comment>
<dbReference type="InterPro" id="IPR050728">
    <property type="entry name" value="Zinc_Metalloprotease_M4"/>
</dbReference>
<dbReference type="Pfam" id="PF04389">
    <property type="entry name" value="Peptidase_M28"/>
    <property type="match status" value="1"/>
</dbReference>
<evidence type="ECO:0000256" key="5">
    <source>
        <dbReference type="ARBA" id="ARBA00022801"/>
    </source>
</evidence>
<feature type="chain" id="PRO_5046373823" evidence="8">
    <location>
        <begin position="31"/>
        <end position="1110"/>
    </location>
</feature>
<dbReference type="SUPFAM" id="SSF55486">
    <property type="entry name" value="Metalloproteases ('zincins'), catalytic domain"/>
    <property type="match status" value="1"/>
</dbReference>
<evidence type="ECO:0000313" key="14">
    <source>
        <dbReference type="Proteomes" id="UP001500363"/>
    </source>
</evidence>
<evidence type="ECO:0000259" key="9">
    <source>
        <dbReference type="Pfam" id="PF01447"/>
    </source>
</evidence>
<evidence type="ECO:0000256" key="4">
    <source>
        <dbReference type="ARBA" id="ARBA00022729"/>
    </source>
</evidence>
<evidence type="ECO:0000259" key="10">
    <source>
        <dbReference type="Pfam" id="PF02868"/>
    </source>
</evidence>
<proteinExistence type="inferred from homology"/>
<keyword evidence="5" id="KW-0378">Hydrolase</keyword>
<dbReference type="Gene3D" id="1.10.390.10">
    <property type="entry name" value="Neutral Protease Domain 2"/>
    <property type="match status" value="1"/>
</dbReference>
<dbReference type="Gene3D" id="3.40.630.10">
    <property type="entry name" value="Zn peptidases"/>
    <property type="match status" value="1"/>
</dbReference>
<dbReference type="InterPro" id="IPR007484">
    <property type="entry name" value="Peptidase_M28"/>
</dbReference>
<evidence type="ECO:0000313" key="13">
    <source>
        <dbReference type="EMBL" id="GAA1517425.1"/>
    </source>
</evidence>
<feature type="signal peptide" evidence="8">
    <location>
        <begin position="1"/>
        <end position="30"/>
    </location>
</feature>
<dbReference type="InterPro" id="IPR015919">
    <property type="entry name" value="Cadherin-like_sf"/>
</dbReference>
<keyword evidence="2" id="KW-0645">Protease</keyword>
<evidence type="ECO:0000256" key="3">
    <source>
        <dbReference type="ARBA" id="ARBA00022723"/>
    </source>
</evidence>
<protein>
    <submittedName>
        <fullName evidence="13">M20/M25/M40 family metallo-hydrolase</fullName>
    </submittedName>
</protein>
<dbReference type="SUPFAM" id="SSF53187">
    <property type="entry name" value="Zn-dependent exopeptidases"/>
    <property type="match status" value="1"/>
</dbReference>
<dbReference type="Gene3D" id="2.60.40.10">
    <property type="entry name" value="Immunoglobulins"/>
    <property type="match status" value="1"/>
</dbReference>
<evidence type="ECO:0000256" key="6">
    <source>
        <dbReference type="ARBA" id="ARBA00022833"/>
    </source>
</evidence>
<dbReference type="Gene3D" id="3.10.450.490">
    <property type="match status" value="1"/>
</dbReference>
<dbReference type="Pfam" id="PF05345">
    <property type="entry name" value="He_PIG"/>
    <property type="match status" value="1"/>
</dbReference>
<dbReference type="Proteomes" id="UP001500363">
    <property type="component" value="Unassembled WGS sequence"/>
</dbReference>
<dbReference type="CDD" id="cd03876">
    <property type="entry name" value="M28_SGAP_like"/>
    <property type="match status" value="1"/>
</dbReference>
<dbReference type="Pfam" id="PF01447">
    <property type="entry name" value="Peptidase_M4"/>
    <property type="match status" value="1"/>
</dbReference>
<dbReference type="Pfam" id="PF07504">
    <property type="entry name" value="FTP"/>
    <property type="match status" value="1"/>
</dbReference>
<keyword evidence="7" id="KW-0482">Metalloprotease</keyword>
<feature type="domain" description="Peptidase M4 C-terminal" evidence="10">
    <location>
        <begin position="363"/>
        <end position="517"/>
    </location>
</feature>
<dbReference type="InterPro" id="IPR011096">
    <property type="entry name" value="FTP_domain"/>
</dbReference>
<dbReference type="EMBL" id="BAAANC010000001">
    <property type="protein sequence ID" value="GAA1517425.1"/>
    <property type="molecule type" value="Genomic_DNA"/>
</dbReference>
<evidence type="ECO:0000259" key="12">
    <source>
        <dbReference type="Pfam" id="PF07504"/>
    </source>
</evidence>
<reference evidence="13 14" key="1">
    <citation type="journal article" date="2019" name="Int. J. Syst. Evol. Microbiol.">
        <title>The Global Catalogue of Microorganisms (GCM) 10K type strain sequencing project: providing services to taxonomists for standard genome sequencing and annotation.</title>
        <authorList>
            <consortium name="The Broad Institute Genomics Platform"/>
            <consortium name="The Broad Institute Genome Sequencing Center for Infectious Disease"/>
            <person name="Wu L."/>
            <person name="Ma J."/>
        </authorList>
    </citation>
    <scope>NUCLEOTIDE SEQUENCE [LARGE SCALE GENOMIC DNA]</scope>
    <source>
        <strain evidence="13 14">JCM 14303</strain>
    </source>
</reference>
<keyword evidence="3" id="KW-0479">Metal-binding</keyword>
<evidence type="ECO:0000256" key="1">
    <source>
        <dbReference type="ARBA" id="ARBA00005957"/>
    </source>
</evidence>
<dbReference type="Gene3D" id="3.10.170.10">
    <property type="match status" value="1"/>
</dbReference>
<keyword evidence="6" id="KW-0862">Zinc</keyword>
<evidence type="ECO:0000256" key="8">
    <source>
        <dbReference type="SAM" id="SignalP"/>
    </source>
</evidence>
<gene>
    <name evidence="13" type="ORF">GCM10009741_15940</name>
</gene>
<accession>A0ABN2AEM1</accession>
<dbReference type="InterPro" id="IPR041756">
    <property type="entry name" value="M28_SGAP-like"/>
</dbReference>
<dbReference type="PANTHER" id="PTHR33794">
    <property type="entry name" value="BACILLOLYSIN"/>
    <property type="match status" value="1"/>
</dbReference>
<feature type="domain" description="Peptidase M4" evidence="9">
    <location>
        <begin position="210"/>
        <end position="349"/>
    </location>
</feature>
<keyword evidence="4 8" id="KW-0732">Signal</keyword>
<dbReference type="Pfam" id="PF02868">
    <property type="entry name" value="Peptidase_M4_C"/>
    <property type="match status" value="1"/>
</dbReference>
<sequence>MKKRSVPVKRTALRTVAAGCVLSLAAAATAVVATRLPAADAQADPPVNPRAAALATADRLVEGRAAELKASPGDQFVRQQDISTPWGLQYVAYQRTYYDLPVIGGDFVVTTDAQGNTRGISVAQQRPIDVNRHPVVSKAAAEKAALKALDQAKAVPGDPTLVVYAGGAKPVLAWESIVQGRDHGEDSRQKVYVDARTGKVVHAIEQTASGTGTGVWNGGNLSFGTTQSGSSYTMADPGRPNLRCADYSTGTVYSGSDDVWGSTSKTDKEAGCVDVMYVATGEWNMLKDWYGRNGLDGQGKWADALVGLGDVNAYWGHQSNPDGVVFGYNNNRQWITGTDVVAHEYGHGLDAKTPGGISGHPSQEAVADIWGTLTEHFLNNPNDPPDYEVGEEINLQGAGPIRYMYEPAKISGHPNCYSTSLPSSVHAAAGPMNHWFYLLAEGSNPGNGKPTSPTCNNSTLTGIGHKEAGKVFYNTMLAKTSGMSYPKWRVATLAAAKNLDASCALHAKVKAAWDAVALGTQSGEATCTPSGNDFTLSVSPASGSVKPGESATATINTVIGSGSAQTVQLSASGLPSGATASFSPASVQSGNSSTLTISTSSSTPEGSYTVTVTGDGTAVDRTATYRLTVGGTAPPAGVPDVDVEKVKAHLVALQQAADNNGGNRRAGSAGYTASVNYIEQKLRAAGFTVAKQRCTNCTYPSDNLIADFPGGDANQVVMLGAHLDSVSAGAGSNDNGSGSAVVLETALTLAAKNPTLAKHVRFGWWTDEEQGLNGSEFYVGQLSSTERSKIKAYLNFDMVASTNAGYFVNNITTATGSVLKEFYAGLNLAPEENTEGAGRSDDASFKNAGIPTSGVAAGASARKTTAQAQKWGGTSGSAYDPCYHSACDKYPSNINATVLDRSADAAAYGLWKLAVGETPPAGNDFSLSLDPASRSVAAGGSAQTTVRTATTSGDAQTVQLAASGLPSGTTASFSPSSVTSGSTSALTLATSATTPAGTYQVTVKGTGAVSHEVTFSLTVTGTSTGTVTVQNPGGQYGFVGFQSFPLQIRATASSGQPVTFRATGLPPGLSISSSGVISGTPTSRGSYSATVTATDSGGASGSATFGYSIW</sequence>
<evidence type="ECO:0000256" key="2">
    <source>
        <dbReference type="ARBA" id="ARBA00022670"/>
    </source>
</evidence>
<keyword evidence="14" id="KW-1185">Reference proteome</keyword>
<dbReference type="InterPro" id="IPR013856">
    <property type="entry name" value="Peptidase_M4_domain"/>
</dbReference>
<organism evidence="13 14">
    <name type="scientific">Kribbella lupini</name>
    <dbReference type="NCBI Taxonomy" id="291602"/>
    <lineage>
        <taxon>Bacteria</taxon>
        <taxon>Bacillati</taxon>
        <taxon>Actinomycetota</taxon>
        <taxon>Actinomycetes</taxon>
        <taxon>Propionibacteriales</taxon>
        <taxon>Kribbellaceae</taxon>
        <taxon>Kribbella</taxon>
    </lineage>
</organism>